<sequence>TIGIGIPCDDPADLPQSTAGARSALDYRSMVGRGQAIYIGDLEPGAVVRITFGEGDERALTAAVKMGDEEEVRTEVRRLADRLKDRLTEANVPLSQCQLFFLSLLTCLLKMTRDGGLKTEKVFGEDFNGTMQVTDFASVEELGQWCLDRCLNIQTGIRRQRTDSAGRMVEKAKDFIQAHYAESELSVEMLCEYLHLSPAYFSTIFKRQMGMSFTGYVTVVRMEAAAERLRNTEEKTYLIARACGYEDPNYFSYVFKRHFGMSPTKY</sequence>
<evidence type="ECO:0000259" key="4">
    <source>
        <dbReference type="PROSITE" id="PS01124"/>
    </source>
</evidence>
<dbReference type="Pfam" id="PF12833">
    <property type="entry name" value="HTH_18"/>
    <property type="match status" value="1"/>
</dbReference>
<dbReference type="SMART" id="SM00342">
    <property type="entry name" value="HTH_ARAC"/>
    <property type="match status" value="1"/>
</dbReference>
<organism evidence="5">
    <name type="scientific">gut metagenome</name>
    <dbReference type="NCBI Taxonomy" id="749906"/>
    <lineage>
        <taxon>unclassified sequences</taxon>
        <taxon>metagenomes</taxon>
        <taxon>organismal metagenomes</taxon>
    </lineage>
</organism>
<dbReference type="AlphaFoldDB" id="J9FSH8"/>
<feature type="domain" description="HTH araC/xylS-type" evidence="4">
    <location>
        <begin position="170"/>
        <end position="266"/>
    </location>
</feature>
<keyword evidence="2" id="KW-0238">DNA-binding</keyword>
<dbReference type="GO" id="GO:0003700">
    <property type="term" value="F:DNA-binding transcription factor activity"/>
    <property type="evidence" value="ECO:0007669"/>
    <property type="project" value="InterPro"/>
</dbReference>
<evidence type="ECO:0000256" key="2">
    <source>
        <dbReference type="ARBA" id="ARBA00023125"/>
    </source>
</evidence>
<evidence type="ECO:0000256" key="1">
    <source>
        <dbReference type="ARBA" id="ARBA00023015"/>
    </source>
</evidence>
<dbReference type="InterPro" id="IPR018060">
    <property type="entry name" value="HTH_AraC"/>
</dbReference>
<dbReference type="SUPFAM" id="SSF46689">
    <property type="entry name" value="Homeodomain-like"/>
    <property type="match status" value="2"/>
</dbReference>
<dbReference type="PROSITE" id="PS01124">
    <property type="entry name" value="HTH_ARAC_FAMILY_2"/>
    <property type="match status" value="1"/>
</dbReference>
<keyword evidence="3" id="KW-0804">Transcription</keyword>
<dbReference type="GO" id="GO:0043565">
    <property type="term" value="F:sequence-specific DNA binding"/>
    <property type="evidence" value="ECO:0007669"/>
    <property type="project" value="InterPro"/>
</dbReference>
<dbReference type="InterPro" id="IPR020449">
    <property type="entry name" value="Tscrpt_reg_AraC-type_HTH"/>
</dbReference>
<gene>
    <name evidence="5" type="ORF">EVA_14440</name>
</gene>
<dbReference type="PRINTS" id="PR00032">
    <property type="entry name" value="HTHARAC"/>
</dbReference>
<keyword evidence="1" id="KW-0805">Transcription regulation</keyword>
<dbReference type="PANTHER" id="PTHR43280">
    <property type="entry name" value="ARAC-FAMILY TRANSCRIPTIONAL REGULATOR"/>
    <property type="match status" value="1"/>
</dbReference>
<dbReference type="Gene3D" id="1.10.10.60">
    <property type="entry name" value="Homeodomain-like"/>
    <property type="match status" value="2"/>
</dbReference>
<dbReference type="EMBL" id="AMCI01004752">
    <property type="protein sequence ID" value="EJW97453.1"/>
    <property type="molecule type" value="Genomic_DNA"/>
</dbReference>
<dbReference type="InterPro" id="IPR009057">
    <property type="entry name" value="Homeodomain-like_sf"/>
</dbReference>
<evidence type="ECO:0000313" key="5">
    <source>
        <dbReference type="EMBL" id="EJW97453.1"/>
    </source>
</evidence>
<name>J9FSH8_9ZZZZ</name>
<proteinExistence type="predicted"/>
<protein>
    <submittedName>
        <fullName evidence="5">Two component transcriptional regulator, AraC family</fullName>
    </submittedName>
</protein>
<feature type="non-terminal residue" evidence="5">
    <location>
        <position position="1"/>
    </location>
</feature>
<reference evidence="5" key="1">
    <citation type="journal article" date="2012" name="PLoS ONE">
        <title>Gene sets for utilization of primary and secondary nutrition supplies in the distal gut of endangered iberian lynx.</title>
        <authorList>
            <person name="Alcaide M."/>
            <person name="Messina E."/>
            <person name="Richter M."/>
            <person name="Bargiela R."/>
            <person name="Peplies J."/>
            <person name="Huws S.A."/>
            <person name="Newbold C.J."/>
            <person name="Golyshin P.N."/>
            <person name="Simon M.A."/>
            <person name="Lopez G."/>
            <person name="Yakimov M.M."/>
            <person name="Ferrer M."/>
        </authorList>
    </citation>
    <scope>NUCLEOTIDE SEQUENCE</scope>
</reference>
<dbReference type="PANTHER" id="PTHR43280:SF2">
    <property type="entry name" value="HTH-TYPE TRANSCRIPTIONAL REGULATOR EXSA"/>
    <property type="match status" value="1"/>
</dbReference>
<evidence type="ECO:0000256" key="3">
    <source>
        <dbReference type="ARBA" id="ARBA00023163"/>
    </source>
</evidence>
<feature type="non-terminal residue" evidence="5">
    <location>
        <position position="266"/>
    </location>
</feature>
<comment type="caution">
    <text evidence="5">The sequence shown here is derived from an EMBL/GenBank/DDBJ whole genome shotgun (WGS) entry which is preliminary data.</text>
</comment>
<accession>J9FSH8</accession>